<dbReference type="InterPro" id="IPR007278">
    <property type="entry name" value="DUF397"/>
</dbReference>
<proteinExistence type="predicted"/>
<reference evidence="2" key="1">
    <citation type="journal article" date="2014" name="Int. J. Syst. Evol. Microbiol.">
        <title>Complete genome sequence of Corynebacterium casei LMG S-19264T (=DSM 44701T), isolated from a smear-ripened cheese.</title>
        <authorList>
            <consortium name="US DOE Joint Genome Institute (JGI-PGF)"/>
            <person name="Walter F."/>
            <person name="Albersmeier A."/>
            <person name="Kalinowski J."/>
            <person name="Ruckert C."/>
        </authorList>
    </citation>
    <scope>NUCLEOTIDE SEQUENCE</scope>
    <source>
        <strain evidence="2">JCM 4335</strain>
    </source>
</reference>
<evidence type="ECO:0000313" key="2">
    <source>
        <dbReference type="EMBL" id="GGQ15914.1"/>
    </source>
</evidence>
<accession>A0A918B1V0</accession>
<dbReference type="RefSeq" id="WP_189535498.1">
    <property type="nucleotide sequence ID" value="NZ_BMSV01000007.1"/>
</dbReference>
<keyword evidence="3" id="KW-1185">Reference proteome</keyword>
<comment type="caution">
    <text evidence="2">The sequence shown here is derived from an EMBL/GenBank/DDBJ whole genome shotgun (WGS) entry which is preliminary data.</text>
</comment>
<dbReference type="Proteomes" id="UP000654123">
    <property type="component" value="Unassembled WGS sequence"/>
</dbReference>
<evidence type="ECO:0000313" key="3">
    <source>
        <dbReference type="Proteomes" id="UP000654123"/>
    </source>
</evidence>
<gene>
    <name evidence="2" type="ORF">GCM10010249_38270</name>
</gene>
<sequence length="70" mass="7118">MTTTASPRWFKSSYSDNGGACVEVAADLVASHGVVPVRDSKNPAGPALHLPAHAFASFVAGVKAGDFGAF</sequence>
<protein>
    <recommendedName>
        <fullName evidence="1">DUF397 domain-containing protein</fullName>
    </recommendedName>
</protein>
<name>A0A918B1V0_9ACTN</name>
<dbReference type="AlphaFoldDB" id="A0A918B1V0"/>
<dbReference type="Pfam" id="PF04149">
    <property type="entry name" value="DUF397"/>
    <property type="match status" value="1"/>
</dbReference>
<dbReference type="EMBL" id="BMSV01000007">
    <property type="protein sequence ID" value="GGQ15914.1"/>
    <property type="molecule type" value="Genomic_DNA"/>
</dbReference>
<organism evidence="2 3">
    <name type="scientific">Streptomyces roseolilacinus</name>
    <dbReference type="NCBI Taxonomy" id="66904"/>
    <lineage>
        <taxon>Bacteria</taxon>
        <taxon>Bacillati</taxon>
        <taxon>Actinomycetota</taxon>
        <taxon>Actinomycetes</taxon>
        <taxon>Kitasatosporales</taxon>
        <taxon>Streptomycetaceae</taxon>
        <taxon>Streptomyces</taxon>
    </lineage>
</organism>
<reference evidence="2" key="2">
    <citation type="submission" date="2020-09" db="EMBL/GenBank/DDBJ databases">
        <authorList>
            <person name="Sun Q."/>
            <person name="Ohkuma M."/>
        </authorList>
    </citation>
    <scope>NUCLEOTIDE SEQUENCE</scope>
    <source>
        <strain evidence="2">JCM 4335</strain>
    </source>
</reference>
<evidence type="ECO:0000259" key="1">
    <source>
        <dbReference type="Pfam" id="PF04149"/>
    </source>
</evidence>
<feature type="domain" description="DUF397" evidence="1">
    <location>
        <begin position="8"/>
        <end position="63"/>
    </location>
</feature>